<feature type="transmembrane region" description="Helical" evidence="6">
    <location>
        <begin position="92"/>
        <end position="109"/>
    </location>
</feature>
<organism evidence="8 9">
    <name type="scientific">Blepharisma stoltei</name>
    <dbReference type="NCBI Taxonomy" id="1481888"/>
    <lineage>
        <taxon>Eukaryota</taxon>
        <taxon>Sar</taxon>
        <taxon>Alveolata</taxon>
        <taxon>Ciliophora</taxon>
        <taxon>Postciliodesmatophora</taxon>
        <taxon>Heterotrichea</taxon>
        <taxon>Heterotrichida</taxon>
        <taxon>Blepharismidae</taxon>
        <taxon>Blepharisma</taxon>
    </lineage>
</organism>
<dbReference type="SUPFAM" id="SSF103473">
    <property type="entry name" value="MFS general substrate transporter"/>
    <property type="match status" value="1"/>
</dbReference>
<keyword evidence="3 6" id="KW-0812">Transmembrane</keyword>
<evidence type="ECO:0000256" key="2">
    <source>
        <dbReference type="ARBA" id="ARBA00022448"/>
    </source>
</evidence>
<feature type="domain" description="Major facilitator superfamily (MFS) profile" evidence="7">
    <location>
        <begin position="25"/>
        <end position="445"/>
    </location>
</feature>
<evidence type="ECO:0000256" key="1">
    <source>
        <dbReference type="ARBA" id="ARBA00004141"/>
    </source>
</evidence>
<gene>
    <name evidence="8" type="ORF">BSTOLATCC_MIC27730</name>
</gene>
<feature type="transmembrane region" description="Helical" evidence="6">
    <location>
        <begin position="148"/>
        <end position="170"/>
    </location>
</feature>
<proteinExistence type="predicted"/>
<evidence type="ECO:0000256" key="5">
    <source>
        <dbReference type="ARBA" id="ARBA00023136"/>
    </source>
</evidence>
<dbReference type="AlphaFoldDB" id="A0AAU9JK07"/>
<sequence length="456" mass="51007">MVQASTQAVSHYLDEIGWGKYHWSIFWQCMLSNFNVQLRNLSIAYFAAIYAIEHGASNTQRGLMGTLFQLGCFIGSYFWGYLSDHQGRAKSIKKISIIFIFVYLVWIFADNLFVILILCFASGFGGTGEMVINPVLFKEFCPTKNFNFVTKLTSGFSIGGIFLALCAISIEIIGSNYLSDWSFMAAMVLFSHILMSIIRIGLDETPAFLASKARYAQAEELLAKIAKTNNKSPLSITIYSAESASEQQIEKAPIRIKAIFSKRYVKSTIFLSVIYFMTFFGSFSLNLFMPRFLGQFSLAVRYIIILIQQVSGIPGAFLASYLINTKLGRKYTLMLSMSITSLAIYFFIFIEHIVLVILVIMMFALVNLASFGSLFTLSPEIYPAEIRNSAMGFFFTWSRIGSSTSPFIGGMILDLENGKEIALALFASGYLIASLCAIFIEETRPPLKNALLIDEV</sequence>
<evidence type="ECO:0000313" key="8">
    <source>
        <dbReference type="EMBL" id="CAG9321162.1"/>
    </source>
</evidence>
<accession>A0AAU9JK07</accession>
<comment type="subcellular location">
    <subcellularLocation>
        <location evidence="1">Membrane</location>
        <topology evidence="1">Multi-pass membrane protein</topology>
    </subcellularLocation>
</comment>
<dbReference type="EMBL" id="CAJZBQ010000027">
    <property type="protein sequence ID" value="CAG9321162.1"/>
    <property type="molecule type" value="Genomic_DNA"/>
</dbReference>
<keyword evidence="5 6" id="KW-0472">Membrane</keyword>
<keyword evidence="9" id="KW-1185">Reference proteome</keyword>
<feature type="transmembrane region" description="Helical" evidence="6">
    <location>
        <begin position="269"/>
        <end position="288"/>
    </location>
</feature>
<dbReference type="InterPro" id="IPR005828">
    <property type="entry name" value="MFS_sugar_transport-like"/>
</dbReference>
<dbReference type="PANTHER" id="PTHR23511">
    <property type="entry name" value="SYNAPTIC VESICLE GLYCOPROTEIN 2"/>
    <property type="match status" value="1"/>
</dbReference>
<dbReference type="InterPro" id="IPR036259">
    <property type="entry name" value="MFS_trans_sf"/>
</dbReference>
<feature type="transmembrane region" description="Helical" evidence="6">
    <location>
        <begin position="300"/>
        <end position="324"/>
    </location>
</feature>
<dbReference type="InterPro" id="IPR020846">
    <property type="entry name" value="MFS_dom"/>
</dbReference>
<evidence type="ECO:0000256" key="4">
    <source>
        <dbReference type="ARBA" id="ARBA00022989"/>
    </source>
</evidence>
<dbReference type="GO" id="GO:0022857">
    <property type="term" value="F:transmembrane transporter activity"/>
    <property type="evidence" value="ECO:0007669"/>
    <property type="project" value="InterPro"/>
</dbReference>
<keyword evidence="2" id="KW-0813">Transport</keyword>
<evidence type="ECO:0000313" key="9">
    <source>
        <dbReference type="Proteomes" id="UP001162131"/>
    </source>
</evidence>
<evidence type="ECO:0000256" key="6">
    <source>
        <dbReference type="SAM" id="Phobius"/>
    </source>
</evidence>
<name>A0AAU9JK07_9CILI</name>
<feature type="transmembrane region" description="Helical" evidence="6">
    <location>
        <begin position="62"/>
        <end position="80"/>
    </location>
</feature>
<reference evidence="8" key="1">
    <citation type="submission" date="2021-09" db="EMBL/GenBank/DDBJ databases">
        <authorList>
            <consortium name="AG Swart"/>
            <person name="Singh M."/>
            <person name="Singh A."/>
            <person name="Seah K."/>
            <person name="Emmerich C."/>
        </authorList>
    </citation>
    <scope>NUCLEOTIDE SEQUENCE</scope>
    <source>
        <strain evidence="8">ATCC30299</strain>
    </source>
</reference>
<dbReference type="PROSITE" id="PS50850">
    <property type="entry name" value="MFS"/>
    <property type="match status" value="1"/>
</dbReference>
<protein>
    <recommendedName>
        <fullName evidence="7">Major facilitator superfamily (MFS) profile domain-containing protein</fullName>
    </recommendedName>
</protein>
<keyword evidence="4 6" id="KW-1133">Transmembrane helix</keyword>
<evidence type="ECO:0000259" key="7">
    <source>
        <dbReference type="PROSITE" id="PS50850"/>
    </source>
</evidence>
<comment type="caution">
    <text evidence="8">The sequence shown here is derived from an EMBL/GenBank/DDBJ whole genome shotgun (WGS) entry which is preliminary data.</text>
</comment>
<dbReference type="Gene3D" id="1.20.1250.20">
    <property type="entry name" value="MFS general substrate transporter like domains"/>
    <property type="match status" value="1"/>
</dbReference>
<dbReference type="GO" id="GO:0016020">
    <property type="term" value="C:membrane"/>
    <property type="evidence" value="ECO:0007669"/>
    <property type="project" value="UniProtKB-SubCell"/>
</dbReference>
<feature type="transmembrane region" description="Helical" evidence="6">
    <location>
        <begin position="421"/>
        <end position="440"/>
    </location>
</feature>
<dbReference type="PANTHER" id="PTHR23511:SF5">
    <property type="entry name" value="MAJOR FACILITATOR-TYPE TRANSPORTER HXNZ-RELATED"/>
    <property type="match status" value="1"/>
</dbReference>
<dbReference type="Pfam" id="PF00083">
    <property type="entry name" value="Sugar_tr"/>
    <property type="match status" value="1"/>
</dbReference>
<dbReference type="Proteomes" id="UP001162131">
    <property type="component" value="Unassembled WGS sequence"/>
</dbReference>
<evidence type="ECO:0000256" key="3">
    <source>
        <dbReference type="ARBA" id="ARBA00022692"/>
    </source>
</evidence>